<dbReference type="GO" id="GO:0051903">
    <property type="term" value="F:S-(hydroxymethyl)glutathione dehydrogenase [NAD(P)+] activity"/>
    <property type="evidence" value="ECO:0007669"/>
    <property type="project" value="TreeGrafter"/>
</dbReference>
<evidence type="ECO:0000256" key="1">
    <source>
        <dbReference type="ARBA" id="ARBA00001947"/>
    </source>
</evidence>
<protein>
    <submittedName>
        <fullName evidence="8">Zinc-binding dehydrogenase</fullName>
    </submittedName>
</protein>
<proteinExistence type="inferred from homology"/>
<evidence type="ECO:0000259" key="7">
    <source>
        <dbReference type="SMART" id="SM00829"/>
    </source>
</evidence>
<dbReference type="Gene3D" id="3.40.50.720">
    <property type="entry name" value="NAD(P)-binding Rossmann-like Domain"/>
    <property type="match status" value="1"/>
</dbReference>
<name>A0A6B1DW43_9CHLR</name>
<dbReference type="PANTHER" id="PTHR43880">
    <property type="entry name" value="ALCOHOL DEHYDROGENASE"/>
    <property type="match status" value="1"/>
</dbReference>
<feature type="domain" description="Enoyl reductase (ER)" evidence="7">
    <location>
        <begin position="12"/>
        <end position="362"/>
    </location>
</feature>
<sequence>MRVQAALCLREGAPLEIREVELASPGPGEVLVRWGASGICASDKFVVTHAGWPKPYIPGHEGAGIVEALGDGVDTLTVGDHVVSDLLGACGHCRQCRTGRPRLCEPQRRRAVPDIDSRFSLDGTRVGRFGHHEIATFVEACVVPEASLTRIPDDVPFEAACLLGCCALSGAAAVLTRAKVAPGSRVAVFGCGGLGLAGINAAQLCGARQIIAIDVVPRKLDWAREFGATDTVDASQSDPAEAVSAATGGAMADFAFDFSGSAVAMNQAVGVVRNGGMVVLEGAGPPGTQLVVDQAELIDNEKVITGAHAGGGIPALDIPLLIDRFRAGTFKLDALVSHRLSLEEVNDGFDLMTRGEARRSVIVFEA</sequence>
<dbReference type="SUPFAM" id="SSF51735">
    <property type="entry name" value="NAD(P)-binding Rossmann-fold domains"/>
    <property type="match status" value="1"/>
</dbReference>
<dbReference type="FunFam" id="3.40.50.720:FF:000003">
    <property type="entry name" value="S-(hydroxymethyl)glutathione dehydrogenase"/>
    <property type="match status" value="1"/>
</dbReference>
<comment type="caution">
    <text evidence="8">The sequence shown here is derived from an EMBL/GenBank/DDBJ whole genome shotgun (WGS) entry which is preliminary data.</text>
</comment>
<evidence type="ECO:0000256" key="6">
    <source>
        <dbReference type="RuleBase" id="RU361277"/>
    </source>
</evidence>
<comment type="cofactor">
    <cofactor evidence="1 6">
        <name>Zn(2+)</name>
        <dbReference type="ChEBI" id="CHEBI:29105"/>
    </cofactor>
</comment>
<reference evidence="8" key="1">
    <citation type="submission" date="2019-09" db="EMBL/GenBank/DDBJ databases">
        <title>Characterisation of the sponge microbiome using genome-centric metagenomics.</title>
        <authorList>
            <person name="Engelberts J.P."/>
            <person name="Robbins S.J."/>
            <person name="De Goeij J.M."/>
            <person name="Aranda M."/>
            <person name="Bell S.C."/>
            <person name="Webster N.S."/>
        </authorList>
    </citation>
    <scope>NUCLEOTIDE SEQUENCE</scope>
    <source>
        <strain evidence="8">SB0662_bin_9</strain>
    </source>
</reference>
<keyword evidence="2 6" id="KW-0479">Metal-binding</keyword>
<dbReference type="GO" id="GO:0005829">
    <property type="term" value="C:cytosol"/>
    <property type="evidence" value="ECO:0007669"/>
    <property type="project" value="TreeGrafter"/>
</dbReference>
<dbReference type="Pfam" id="PF08240">
    <property type="entry name" value="ADH_N"/>
    <property type="match status" value="1"/>
</dbReference>
<dbReference type="PROSITE" id="PS00059">
    <property type="entry name" value="ADH_ZINC"/>
    <property type="match status" value="1"/>
</dbReference>
<evidence type="ECO:0000256" key="4">
    <source>
        <dbReference type="ARBA" id="ARBA00023002"/>
    </source>
</evidence>
<keyword evidence="4" id="KW-0560">Oxidoreductase</keyword>
<accession>A0A6B1DW43</accession>
<dbReference type="Gene3D" id="3.90.180.10">
    <property type="entry name" value="Medium-chain alcohol dehydrogenases, catalytic domain"/>
    <property type="match status" value="1"/>
</dbReference>
<dbReference type="InterPro" id="IPR013154">
    <property type="entry name" value="ADH-like_N"/>
</dbReference>
<dbReference type="GO" id="GO:0046294">
    <property type="term" value="P:formaldehyde catabolic process"/>
    <property type="evidence" value="ECO:0007669"/>
    <property type="project" value="TreeGrafter"/>
</dbReference>
<evidence type="ECO:0000256" key="3">
    <source>
        <dbReference type="ARBA" id="ARBA00022833"/>
    </source>
</evidence>
<evidence type="ECO:0000256" key="2">
    <source>
        <dbReference type="ARBA" id="ARBA00022723"/>
    </source>
</evidence>
<keyword evidence="3 6" id="KW-0862">Zinc</keyword>
<dbReference type="InterPro" id="IPR020843">
    <property type="entry name" value="ER"/>
</dbReference>
<dbReference type="InterPro" id="IPR013149">
    <property type="entry name" value="ADH-like_C"/>
</dbReference>
<keyword evidence="5" id="KW-0520">NAD</keyword>
<dbReference type="InterPro" id="IPR036291">
    <property type="entry name" value="NAD(P)-bd_dom_sf"/>
</dbReference>
<dbReference type="AlphaFoldDB" id="A0A6B1DW43"/>
<dbReference type="Pfam" id="PF00107">
    <property type="entry name" value="ADH_zinc_N"/>
    <property type="match status" value="1"/>
</dbReference>
<organism evidence="8">
    <name type="scientific">Caldilineaceae bacterium SB0662_bin_9</name>
    <dbReference type="NCBI Taxonomy" id="2605258"/>
    <lineage>
        <taxon>Bacteria</taxon>
        <taxon>Bacillati</taxon>
        <taxon>Chloroflexota</taxon>
        <taxon>Caldilineae</taxon>
        <taxon>Caldilineales</taxon>
        <taxon>Caldilineaceae</taxon>
    </lineage>
</organism>
<dbReference type="SUPFAM" id="SSF50129">
    <property type="entry name" value="GroES-like"/>
    <property type="match status" value="2"/>
</dbReference>
<comment type="similarity">
    <text evidence="6">Belongs to the zinc-containing alcohol dehydrogenase family.</text>
</comment>
<evidence type="ECO:0000313" key="8">
    <source>
        <dbReference type="EMBL" id="MYD90604.1"/>
    </source>
</evidence>
<evidence type="ECO:0000256" key="5">
    <source>
        <dbReference type="ARBA" id="ARBA00023027"/>
    </source>
</evidence>
<dbReference type="PANTHER" id="PTHR43880:SF12">
    <property type="entry name" value="ALCOHOL DEHYDROGENASE CLASS-3"/>
    <property type="match status" value="1"/>
</dbReference>
<dbReference type="SMART" id="SM00829">
    <property type="entry name" value="PKS_ER"/>
    <property type="match status" value="1"/>
</dbReference>
<dbReference type="GO" id="GO:0008270">
    <property type="term" value="F:zinc ion binding"/>
    <property type="evidence" value="ECO:0007669"/>
    <property type="project" value="InterPro"/>
</dbReference>
<gene>
    <name evidence="8" type="ORF">F4Y08_09760</name>
</gene>
<dbReference type="InterPro" id="IPR011032">
    <property type="entry name" value="GroES-like_sf"/>
</dbReference>
<dbReference type="EMBL" id="VXPY01000069">
    <property type="protein sequence ID" value="MYD90604.1"/>
    <property type="molecule type" value="Genomic_DNA"/>
</dbReference>
<dbReference type="InterPro" id="IPR002328">
    <property type="entry name" value="ADH_Zn_CS"/>
</dbReference>